<dbReference type="EMBL" id="JACVVK020000022">
    <property type="protein sequence ID" value="KAK7503028.1"/>
    <property type="molecule type" value="Genomic_DNA"/>
</dbReference>
<evidence type="ECO:0000313" key="2">
    <source>
        <dbReference type="Proteomes" id="UP001519460"/>
    </source>
</evidence>
<evidence type="ECO:0000313" key="1">
    <source>
        <dbReference type="EMBL" id="KAK7503028.1"/>
    </source>
</evidence>
<dbReference type="Proteomes" id="UP001519460">
    <property type="component" value="Unassembled WGS sequence"/>
</dbReference>
<reference evidence="1 2" key="1">
    <citation type="journal article" date="2023" name="Sci. Data">
        <title>Genome assembly of the Korean intertidal mud-creeper Batillaria attramentaria.</title>
        <authorList>
            <person name="Patra A.K."/>
            <person name="Ho P.T."/>
            <person name="Jun S."/>
            <person name="Lee S.J."/>
            <person name="Kim Y."/>
            <person name="Won Y.J."/>
        </authorList>
    </citation>
    <scope>NUCLEOTIDE SEQUENCE [LARGE SCALE GENOMIC DNA]</scope>
    <source>
        <strain evidence="1">Wonlab-2016</strain>
    </source>
</reference>
<proteinExistence type="predicted"/>
<accession>A0ABD0LV73</accession>
<comment type="caution">
    <text evidence="1">The sequence shown here is derived from an EMBL/GenBank/DDBJ whole genome shotgun (WGS) entry which is preliminary data.</text>
</comment>
<sequence>APRDGTRFLLVWWHLQSARRMSSAQPPISSRNDSCCGPLIQCHLPVAQFSAPPPPVMALRMGRVVLRDDHDEVPAMCQIHVPPHGTGAAEVVHLTAVTLSSCLHDTDELQVDMEVISQDYQPWTRGIVESILLRLRVVREMNEKAKYRDRIEPCGRGGQAM</sequence>
<protein>
    <submittedName>
        <fullName evidence="1">Uncharacterized protein</fullName>
    </submittedName>
</protein>
<organism evidence="1 2">
    <name type="scientific">Batillaria attramentaria</name>
    <dbReference type="NCBI Taxonomy" id="370345"/>
    <lineage>
        <taxon>Eukaryota</taxon>
        <taxon>Metazoa</taxon>
        <taxon>Spiralia</taxon>
        <taxon>Lophotrochozoa</taxon>
        <taxon>Mollusca</taxon>
        <taxon>Gastropoda</taxon>
        <taxon>Caenogastropoda</taxon>
        <taxon>Sorbeoconcha</taxon>
        <taxon>Cerithioidea</taxon>
        <taxon>Batillariidae</taxon>
        <taxon>Batillaria</taxon>
    </lineage>
</organism>
<feature type="non-terminal residue" evidence="1">
    <location>
        <position position="1"/>
    </location>
</feature>
<dbReference type="AlphaFoldDB" id="A0ABD0LV73"/>
<gene>
    <name evidence="1" type="ORF">BaRGS_00005654</name>
</gene>
<name>A0ABD0LV73_9CAEN</name>
<keyword evidence="2" id="KW-1185">Reference proteome</keyword>